<dbReference type="InterPro" id="IPR051401">
    <property type="entry name" value="GtrA_CellWall_Glycosyl"/>
</dbReference>
<accession>A0A0F2D8M8</accession>
<evidence type="ECO:0000256" key="6">
    <source>
        <dbReference type="SAM" id="Phobius"/>
    </source>
</evidence>
<dbReference type="Pfam" id="PF04138">
    <property type="entry name" value="GtrA_DPMS_TM"/>
    <property type="match status" value="1"/>
</dbReference>
<dbReference type="PANTHER" id="PTHR38459">
    <property type="entry name" value="PROPHAGE BACTOPRENOL-LINKED GLUCOSE TRANSLOCASE HOMOLOG"/>
    <property type="match status" value="1"/>
</dbReference>
<evidence type="ECO:0000256" key="4">
    <source>
        <dbReference type="ARBA" id="ARBA00022989"/>
    </source>
</evidence>
<gene>
    <name evidence="8" type="primary">mesH</name>
    <name evidence="8" type="ORF">TZ92_01344</name>
</gene>
<dbReference type="GO" id="GO:0005886">
    <property type="term" value="C:plasma membrane"/>
    <property type="evidence" value="ECO:0007669"/>
    <property type="project" value="TreeGrafter"/>
</dbReference>
<comment type="subcellular location">
    <subcellularLocation>
        <location evidence="1">Membrane</location>
        <topology evidence="1">Multi-pass membrane protein</topology>
    </subcellularLocation>
</comment>
<dbReference type="InterPro" id="IPR007267">
    <property type="entry name" value="GtrA_DPMS_TM"/>
</dbReference>
<keyword evidence="4 6" id="KW-1133">Transmembrane helix</keyword>
<proteinExistence type="inferred from homology"/>
<protein>
    <submittedName>
        <fullName evidence="8">GtrA family protein</fullName>
    </submittedName>
</protein>
<comment type="similarity">
    <text evidence="2">Belongs to the GtrA family.</text>
</comment>
<keyword evidence="3 6" id="KW-0812">Transmembrane</keyword>
<dbReference type="EMBL" id="JYGR01000005">
    <property type="protein sequence ID" value="KJQ70815.1"/>
    <property type="molecule type" value="Genomic_DNA"/>
</dbReference>
<feature type="transmembrane region" description="Helical" evidence="6">
    <location>
        <begin position="122"/>
        <end position="141"/>
    </location>
</feature>
<evidence type="ECO:0000259" key="7">
    <source>
        <dbReference type="Pfam" id="PF04138"/>
    </source>
</evidence>
<comment type="caution">
    <text evidence="8">The sequence shown here is derived from an EMBL/GenBank/DDBJ whole genome shotgun (WGS) entry which is preliminary data.</text>
</comment>
<dbReference type="AlphaFoldDB" id="A0A0F2D8M8"/>
<keyword evidence="5 6" id="KW-0472">Membrane</keyword>
<dbReference type="PANTHER" id="PTHR38459:SF5">
    <property type="entry name" value="CELL WALL TEICHOIC ACID GLYCOSYLATION PROTEIN GTCA"/>
    <property type="match status" value="1"/>
</dbReference>
<name>A0A0F2D8M8_STROR</name>
<dbReference type="RefSeq" id="WP_033630186.1">
    <property type="nucleotide sequence ID" value="NZ_JYGO01000002.1"/>
</dbReference>
<dbReference type="PATRIC" id="fig|28037.214.peg.1347"/>
<evidence type="ECO:0000256" key="5">
    <source>
        <dbReference type="ARBA" id="ARBA00023136"/>
    </source>
</evidence>
<dbReference type="GO" id="GO:0000271">
    <property type="term" value="P:polysaccharide biosynthetic process"/>
    <property type="evidence" value="ECO:0007669"/>
    <property type="project" value="InterPro"/>
</dbReference>
<reference evidence="8 9" key="1">
    <citation type="submission" date="2015-02" db="EMBL/GenBank/DDBJ databases">
        <title>Evolution of amylase-binding proteins of oral streptococcal species.</title>
        <authorList>
            <person name="Haase E.M."/>
        </authorList>
    </citation>
    <scope>NUCLEOTIDE SEQUENCE [LARGE SCALE GENOMIC DNA]</scope>
    <source>
        <strain evidence="8 9">SK141</strain>
    </source>
</reference>
<evidence type="ECO:0000256" key="1">
    <source>
        <dbReference type="ARBA" id="ARBA00004141"/>
    </source>
</evidence>
<dbReference type="Proteomes" id="UP000033716">
    <property type="component" value="Unassembled WGS sequence"/>
</dbReference>
<feature type="domain" description="GtrA/DPMS transmembrane" evidence="7">
    <location>
        <begin position="16"/>
        <end position="141"/>
    </location>
</feature>
<feature type="transmembrane region" description="Helical" evidence="6">
    <location>
        <begin position="42"/>
        <end position="59"/>
    </location>
</feature>
<evidence type="ECO:0000313" key="8">
    <source>
        <dbReference type="EMBL" id="KJQ70815.1"/>
    </source>
</evidence>
<evidence type="ECO:0000256" key="2">
    <source>
        <dbReference type="ARBA" id="ARBA00009399"/>
    </source>
</evidence>
<evidence type="ECO:0000313" key="9">
    <source>
        <dbReference type="Proteomes" id="UP000033716"/>
    </source>
</evidence>
<evidence type="ECO:0000256" key="3">
    <source>
        <dbReference type="ARBA" id="ARBA00022692"/>
    </source>
</evidence>
<feature type="transmembrane region" description="Helical" evidence="6">
    <location>
        <begin position="80"/>
        <end position="102"/>
    </location>
</feature>
<sequence length="150" mass="17217">MKKLIKTFFDSEILSYLFFGGATTLVSILSRLGIYHISHQEILATAVANIIGILFAFITNDTFVFKQERKNWSIRLVKFFLARLSTLGLDLLLTYIFVTTFPDVIGQFVKYNIDKVNTIETILAQILIIILNYILSKIYIFKKGNSSQKH</sequence>
<organism evidence="8 9">
    <name type="scientific">Streptococcus oralis subsp. oralis</name>
    <dbReference type="NCBI Taxonomy" id="1891914"/>
    <lineage>
        <taxon>Bacteria</taxon>
        <taxon>Bacillati</taxon>
        <taxon>Bacillota</taxon>
        <taxon>Bacilli</taxon>
        <taxon>Lactobacillales</taxon>
        <taxon>Streptococcaceae</taxon>
        <taxon>Streptococcus</taxon>
    </lineage>
</organism>
<feature type="transmembrane region" description="Helical" evidence="6">
    <location>
        <begin position="12"/>
        <end position="30"/>
    </location>
</feature>